<dbReference type="PANTHER" id="PTHR42103">
    <property type="entry name" value="ALPHA/BETA-HYDROLASES SUPERFAMILY PROTEIN"/>
    <property type="match status" value="1"/>
</dbReference>
<comment type="caution">
    <text evidence="2">The sequence shown here is derived from an EMBL/GenBank/DDBJ whole genome shotgun (WGS) entry which is preliminary data.</text>
</comment>
<dbReference type="Pfam" id="PF00975">
    <property type="entry name" value="Thioesterase"/>
    <property type="match status" value="1"/>
</dbReference>
<evidence type="ECO:0000313" key="3">
    <source>
        <dbReference type="Proteomes" id="UP000278332"/>
    </source>
</evidence>
<dbReference type="AlphaFoldDB" id="A0A3M4VZ72"/>
<dbReference type="InterPro" id="IPR001031">
    <property type="entry name" value="Thioesterase"/>
</dbReference>
<evidence type="ECO:0000313" key="2">
    <source>
        <dbReference type="EMBL" id="RMR57020.1"/>
    </source>
</evidence>
<dbReference type="EMBL" id="RBRY01000086">
    <property type="protein sequence ID" value="RMR57020.1"/>
    <property type="molecule type" value="Genomic_DNA"/>
</dbReference>
<dbReference type="Gene3D" id="3.40.50.1820">
    <property type="entry name" value="alpha/beta hydrolase"/>
    <property type="match status" value="1"/>
</dbReference>
<proteinExistence type="predicted"/>
<dbReference type="SUPFAM" id="SSF53474">
    <property type="entry name" value="alpha/beta-Hydrolases"/>
    <property type="match status" value="1"/>
</dbReference>
<dbReference type="Proteomes" id="UP000278332">
    <property type="component" value="Unassembled WGS sequence"/>
</dbReference>
<accession>A0A3M4VZ72</accession>
<reference evidence="2 3" key="1">
    <citation type="submission" date="2018-08" db="EMBL/GenBank/DDBJ databases">
        <title>Recombination of ecologically and evolutionarily significant loci maintains genetic cohesion in the Pseudomonas syringae species complex.</title>
        <authorList>
            <person name="Dillon M."/>
            <person name="Thakur S."/>
            <person name="Almeida R.N.D."/>
            <person name="Weir B.S."/>
            <person name="Guttman D.S."/>
        </authorList>
    </citation>
    <scope>NUCLEOTIDE SEQUENCE [LARGE SCALE GENOMIC DNA]</scope>
    <source>
        <strain evidence="2 3">ICMP 6917</strain>
    </source>
</reference>
<gene>
    <name evidence="2" type="ORF">ALP84_02003</name>
</gene>
<protein>
    <submittedName>
        <fullName evidence="2">Esterase/lipase/thioesterase protein</fullName>
    </submittedName>
</protein>
<name>A0A3M4VZ72_PSECI</name>
<sequence length="231" mass="25144">MSATDNQLDESIHFEVTEFILSMRETPVFIDGPEGQLEALYQDLPDAVGLALICHPNPIQGGTMLNKVVSTLQRTARDAGLVTLRFNYRGVGASAGTSVAGPEEVEDAVAVAQWLREQQPDLPITLLGFSFGGYVAATLGGRLEAQGEQLKHLFLVAAAASRLKDQSVLPQNCPLTVIQPETDEVVDPEMVYAWSALLQRPHELLKVAECGHFFHGKLTDLKDLVLPRLSN</sequence>
<dbReference type="InterPro" id="IPR029058">
    <property type="entry name" value="AB_hydrolase_fold"/>
</dbReference>
<evidence type="ECO:0000259" key="1">
    <source>
        <dbReference type="Pfam" id="PF00975"/>
    </source>
</evidence>
<organism evidence="2 3">
    <name type="scientific">Pseudomonas cichorii</name>
    <dbReference type="NCBI Taxonomy" id="36746"/>
    <lineage>
        <taxon>Bacteria</taxon>
        <taxon>Pseudomonadati</taxon>
        <taxon>Pseudomonadota</taxon>
        <taxon>Gammaproteobacteria</taxon>
        <taxon>Pseudomonadales</taxon>
        <taxon>Pseudomonadaceae</taxon>
        <taxon>Pseudomonas</taxon>
    </lineage>
</organism>
<feature type="domain" description="Thioesterase" evidence="1">
    <location>
        <begin position="110"/>
        <end position="164"/>
    </location>
</feature>
<dbReference type="PANTHER" id="PTHR42103:SF2">
    <property type="entry name" value="AB HYDROLASE-1 DOMAIN-CONTAINING PROTEIN"/>
    <property type="match status" value="1"/>
</dbReference>